<proteinExistence type="predicted"/>
<organism evidence="5 6">
    <name type="scientific">Paractinoplanes rhizophilus</name>
    <dbReference type="NCBI Taxonomy" id="1416877"/>
    <lineage>
        <taxon>Bacteria</taxon>
        <taxon>Bacillati</taxon>
        <taxon>Actinomycetota</taxon>
        <taxon>Actinomycetes</taxon>
        <taxon>Micromonosporales</taxon>
        <taxon>Micromonosporaceae</taxon>
        <taxon>Paractinoplanes</taxon>
    </lineage>
</organism>
<evidence type="ECO:0000313" key="5">
    <source>
        <dbReference type="EMBL" id="MFC7274919.1"/>
    </source>
</evidence>
<dbReference type="PRINTS" id="PR00778">
    <property type="entry name" value="HTHARSR"/>
</dbReference>
<evidence type="ECO:0000256" key="1">
    <source>
        <dbReference type="ARBA" id="ARBA00023015"/>
    </source>
</evidence>
<comment type="caution">
    <text evidence="5">The sequence shown here is derived from an EMBL/GenBank/DDBJ whole genome shotgun (WGS) entry which is preliminary data.</text>
</comment>
<name>A0ABW2HT25_9ACTN</name>
<dbReference type="Proteomes" id="UP001596548">
    <property type="component" value="Unassembled WGS sequence"/>
</dbReference>
<reference evidence="6" key="1">
    <citation type="journal article" date="2019" name="Int. J. Syst. Evol. Microbiol.">
        <title>The Global Catalogue of Microorganisms (GCM) 10K type strain sequencing project: providing services to taxonomists for standard genome sequencing and annotation.</title>
        <authorList>
            <consortium name="The Broad Institute Genomics Platform"/>
            <consortium name="The Broad Institute Genome Sequencing Center for Infectious Disease"/>
            <person name="Wu L."/>
            <person name="Ma J."/>
        </authorList>
    </citation>
    <scope>NUCLEOTIDE SEQUENCE [LARGE SCALE GENOMIC DNA]</scope>
    <source>
        <strain evidence="6">XZYJT-10</strain>
    </source>
</reference>
<evidence type="ECO:0000256" key="3">
    <source>
        <dbReference type="ARBA" id="ARBA00023163"/>
    </source>
</evidence>
<keyword evidence="2" id="KW-0238">DNA-binding</keyword>
<dbReference type="InterPro" id="IPR001845">
    <property type="entry name" value="HTH_ArsR_DNA-bd_dom"/>
</dbReference>
<keyword evidence="1" id="KW-0805">Transcription regulation</keyword>
<dbReference type="InterPro" id="IPR011991">
    <property type="entry name" value="ArsR-like_HTH"/>
</dbReference>
<dbReference type="RefSeq" id="WP_378967437.1">
    <property type="nucleotide sequence ID" value="NZ_JBHTBJ010000007.1"/>
</dbReference>
<dbReference type="InterPro" id="IPR036390">
    <property type="entry name" value="WH_DNA-bd_sf"/>
</dbReference>
<protein>
    <submittedName>
        <fullName evidence="5">ArsR/SmtB family transcription factor</fullName>
    </submittedName>
</protein>
<dbReference type="SUPFAM" id="SSF46785">
    <property type="entry name" value="Winged helix' DNA-binding domain"/>
    <property type="match status" value="1"/>
</dbReference>
<dbReference type="Gene3D" id="1.10.10.10">
    <property type="entry name" value="Winged helix-like DNA-binding domain superfamily/Winged helix DNA-binding domain"/>
    <property type="match status" value="1"/>
</dbReference>
<dbReference type="InterPro" id="IPR051011">
    <property type="entry name" value="Metal_resp_trans_reg"/>
</dbReference>
<sequence>MAIRIETDALTLSRSRFATSPAGEIVATLQARRGPAQPHVRRWYAQALARLDTWTLDLLHALVPAAVEHSYVPDFLTPHPQRSRETRDGMVEAIAANPHAEVAAQLDFAFDGRAVRAEFAGGFRDERAYLSWRRRPAPLLQELFDAGEATLLEEAAAAMGRFFDAAIAGQWAQVSAVLDADVAYRAEAISTHGIAAMLANLDGDLAWDGRTLSLPRPFEAVVDWAHDGVLFIPCTAHAGPISYAAERPRTPALTYAARGTGALWPEPQRGEHAAGLGELIGATRLSLLRLLDDPRTTQDLSLLDGHGAPTVSYHLRLLSRSGLVTGRRSGRGVVYRRTALGDALLRGALPPY</sequence>
<dbReference type="InterPro" id="IPR036388">
    <property type="entry name" value="WH-like_DNA-bd_sf"/>
</dbReference>
<accession>A0ABW2HT25</accession>
<dbReference type="PANTHER" id="PTHR43132">
    <property type="entry name" value="ARSENICAL RESISTANCE OPERON REPRESSOR ARSR-RELATED"/>
    <property type="match status" value="1"/>
</dbReference>
<dbReference type="EMBL" id="JBHTBJ010000007">
    <property type="protein sequence ID" value="MFC7274919.1"/>
    <property type="molecule type" value="Genomic_DNA"/>
</dbReference>
<evidence type="ECO:0000313" key="6">
    <source>
        <dbReference type="Proteomes" id="UP001596548"/>
    </source>
</evidence>
<evidence type="ECO:0000256" key="2">
    <source>
        <dbReference type="ARBA" id="ARBA00023125"/>
    </source>
</evidence>
<dbReference type="PANTHER" id="PTHR43132:SF6">
    <property type="entry name" value="HTH-TYPE TRANSCRIPTIONAL REPRESSOR CZRA"/>
    <property type="match status" value="1"/>
</dbReference>
<gene>
    <name evidence="5" type="ORF">ACFQS1_13060</name>
</gene>
<dbReference type="CDD" id="cd00090">
    <property type="entry name" value="HTH_ARSR"/>
    <property type="match status" value="1"/>
</dbReference>
<keyword evidence="3" id="KW-0804">Transcription</keyword>
<keyword evidence="6" id="KW-1185">Reference proteome</keyword>
<feature type="domain" description="HTH arsR-type" evidence="4">
    <location>
        <begin position="275"/>
        <end position="349"/>
    </location>
</feature>
<dbReference type="SMART" id="SM00418">
    <property type="entry name" value="HTH_ARSR"/>
    <property type="match status" value="1"/>
</dbReference>
<evidence type="ECO:0000259" key="4">
    <source>
        <dbReference type="SMART" id="SM00418"/>
    </source>
</evidence>